<keyword evidence="2" id="KW-0812">Transmembrane</keyword>
<dbReference type="Proteomes" id="UP000185728">
    <property type="component" value="Unassembled WGS sequence"/>
</dbReference>
<feature type="transmembrane region" description="Helical" evidence="2">
    <location>
        <begin position="23"/>
        <end position="44"/>
    </location>
</feature>
<dbReference type="PANTHER" id="PTHR34980:SF2">
    <property type="entry name" value="INNER MEMBRANE PROTEIN YHAH-RELATED"/>
    <property type="match status" value="1"/>
</dbReference>
<evidence type="ECO:0000313" key="4">
    <source>
        <dbReference type="Proteomes" id="UP000185728"/>
    </source>
</evidence>
<keyword evidence="2" id="KW-1133">Transmembrane helix</keyword>
<keyword evidence="2" id="KW-0472">Membrane</keyword>
<dbReference type="Pfam" id="PF05656">
    <property type="entry name" value="DUF805"/>
    <property type="match status" value="1"/>
</dbReference>
<dbReference type="PANTHER" id="PTHR34980">
    <property type="entry name" value="INNER MEMBRANE PROTEIN-RELATED-RELATED"/>
    <property type="match status" value="1"/>
</dbReference>
<dbReference type="RefSeq" id="WP_076454180.1">
    <property type="nucleotide sequence ID" value="NZ_FTOB01000002.1"/>
</dbReference>
<evidence type="ECO:0000256" key="2">
    <source>
        <dbReference type="SAM" id="Phobius"/>
    </source>
</evidence>
<reference evidence="3 4" key="1">
    <citation type="submission" date="2017-01" db="EMBL/GenBank/DDBJ databases">
        <authorList>
            <person name="Varghese N."/>
            <person name="Submissions S."/>
        </authorList>
    </citation>
    <scope>NUCLEOTIDE SEQUENCE [LARGE SCALE GENOMIC DNA]</scope>
    <source>
        <strain evidence="3 4">DSM 2061</strain>
    </source>
</reference>
<accession>A0ABY1KQ73</accession>
<name>A0ABY1KQ73_9FLAO</name>
<dbReference type="InterPro" id="IPR008523">
    <property type="entry name" value="DUF805"/>
</dbReference>
<feature type="transmembrane region" description="Helical" evidence="2">
    <location>
        <begin position="50"/>
        <end position="69"/>
    </location>
</feature>
<feature type="compositionally biased region" description="Basic and acidic residues" evidence="1">
    <location>
        <begin position="108"/>
        <end position="118"/>
    </location>
</feature>
<protein>
    <submittedName>
        <fullName evidence="3">Uncharacterized membrane protein YhaH, DUF805 family</fullName>
    </submittedName>
</protein>
<feature type="region of interest" description="Disordered" evidence="1">
    <location>
        <begin position="97"/>
        <end position="118"/>
    </location>
</feature>
<dbReference type="EMBL" id="FTOB01000002">
    <property type="protein sequence ID" value="SIS50066.1"/>
    <property type="molecule type" value="Genomic_DNA"/>
</dbReference>
<organism evidence="3 4">
    <name type="scientific">Zobellia uliginosa</name>
    <dbReference type="NCBI Taxonomy" id="143224"/>
    <lineage>
        <taxon>Bacteria</taxon>
        <taxon>Pseudomonadati</taxon>
        <taxon>Bacteroidota</taxon>
        <taxon>Flavobacteriia</taxon>
        <taxon>Flavobacteriales</taxon>
        <taxon>Flavobacteriaceae</taxon>
        <taxon>Zobellia</taxon>
    </lineage>
</organism>
<keyword evidence="4" id="KW-1185">Reference proteome</keyword>
<comment type="caution">
    <text evidence="3">The sequence shown here is derived from an EMBL/GenBank/DDBJ whole genome shotgun (WGS) entry which is preliminary data.</text>
</comment>
<sequence length="118" mass="13387">MNWYLKVLQNYAGFGGRARRKEYWMFFLFNSLISYGLLILAGLLEVPALGFLYMVYAFGVLIPSIAVAIRRMHDVGKSGWFILVPIYNLILACTDSEKGDNQYGPNPKAEEVSDLQKV</sequence>
<gene>
    <name evidence="3" type="ORF">SAMN05421766_102434</name>
</gene>
<evidence type="ECO:0000313" key="3">
    <source>
        <dbReference type="EMBL" id="SIS50066.1"/>
    </source>
</evidence>
<proteinExistence type="predicted"/>
<evidence type="ECO:0000256" key="1">
    <source>
        <dbReference type="SAM" id="MobiDB-lite"/>
    </source>
</evidence>